<accession>A0A9Q1GYE0</accession>
<organism evidence="2 3">
    <name type="scientific">Carnegiea gigantea</name>
    <dbReference type="NCBI Taxonomy" id="171969"/>
    <lineage>
        <taxon>Eukaryota</taxon>
        <taxon>Viridiplantae</taxon>
        <taxon>Streptophyta</taxon>
        <taxon>Embryophyta</taxon>
        <taxon>Tracheophyta</taxon>
        <taxon>Spermatophyta</taxon>
        <taxon>Magnoliopsida</taxon>
        <taxon>eudicotyledons</taxon>
        <taxon>Gunneridae</taxon>
        <taxon>Pentapetalae</taxon>
        <taxon>Caryophyllales</taxon>
        <taxon>Cactineae</taxon>
        <taxon>Cactaceae</taxon>
        <taxon>Cactoideae</taxon>
        <taxon>Echinocereeae</taxon>
        <taxon>Carnegiea</taxon>
    </lineage>
</organism>
<reference evidence="2" key="1">
    <citation type="submission" date="2022-04" db="EMBL/GenBank/DDBJ databases">
        <title>Carnegiea gigantea Genome sequencing and assembly v2.</title>
        <authorList>
            <person name="Copetti D."/>
            <person name="Sanderson M.J."/>
            <person name="Burquez A."/>
            <person name="Wojciechowski M.F."/>
        </authorList>
    </citation>
    <scope>NUCLEOTIDE SEQUENCE</scope>
    <source>
        <strain evidence="2">SGP5-SGP5p</strain>
        <tissue evidence="2">Aerial part</tissue>
    </source>
</reference>
<feature type="compositionally biased region" description="Basic and acidic residues" evidence="1">
    <location>
        <begin position="79"/>
        <end position="104"/>
    </location>
</feature>
<evidence type="ECO:0000313" key="3">
    <source>
        <dbReference type="Proteomes" id="UP001153076"/>
    </source>
</evidence>
<evidence type="ECO:0000313" key="2">
    <source>
        <dbReference type="EMBL" id="KAJ8427419.1"/>
    </source>
</evidence>
<protein>
    <submittedName>
        <fullName evidence="2">Uncharacterized protein</fullName>
    </submittedName>
</protein>
<feature type="compositionally biased region" description="Basic and acidic residues" evidence="1">
    <location>
        <begin position="39"/>
        <end position="49"/>
    </location>
</feature>
<gene>
    <name evidence="2" type="ORF">Cgig2_013663</name>
</gene>
<proteinExistence type="predicted"/>
<feature type="compositionally biased region" description="Basic and acidic residues" evidence="1">
    <location>
        <begin position="114"/>
        <end position="132"/>
    </location>
</feature>
<dbReference type="OrthoDB" id="679318at2759"/>
<feature type="compositionally biased region" description="Acidic residues" evidence="1">
    <location>
        <begin position="181"/>
        <end position="193"/>
    </location>
</feature>
<feature type="region of interest" description="Disordered" evidence="1">
    <location>
        <begin position="1"/>
        <end position="201"/>
    </location>
</feature>
<dbReference type="Proteomes" id="UP001153076">
    <property type="component" value="Unassembled WGS sequence"/>
</dbReference>
<sequence>MYNPLKSPKKKKKADKKRKTNSNNNEELNSKRHAVLDNQTEKEKKKEELPNQPVHKVAKKRKPSKDPADKPLSKKAKRDKFPLESGKDEEPAQKSVAKVEDNKKSSKQIAAKNAPRDDEAHQKSAKKCEHKEKHLQKAPTKLENKEKGRSQNNQKSMSSEGKAIQKGHVSDVGPSNCSNSEENDSTYEYEEEELALKSEEGASGKRTYQKAFITRMSMHSFSSLVAQLNEAQAEAVRSMGFASFLKVDVKQIPRKFSKHKFSAATFSVYAILGVPLGGTETIEITKSSTDEDKSILKYVKDVSHICQFILDKLIMSVKNYKESTATKGAVIDPQTTYVEYQNLQLKQKANNGLCAPSFSPILSLYKPDGEAETSRDTLVFDASIIIEKEEHCEDVLLD</sequence>
<comment type="caution">
    <text evidence="2">The sequence shown here is derived from an EMBL/GenBank/DDBJ whole genome shotgun (WGS) entry which is preliminary data.</text>
</comment>
<dbReference type="AlphaFoldDB" id="A0A9Q1GYE0"/>
<feature type="compositionally biased region" description="Basic residues" evidence="1">
    <location>
        <begin position="7"/>
        <end position="20"/>
    </location>
</feature>
<evidence type="ECO:0000256" key="1">
    <source>
        <dbReference type="SAM" id="MobiDB-lite"/>
    </source>
</evidence>
<feature type="compositionally biased region" description="Basic and acidic residues" evidence="1">
    <location>
        <begin position="140"/>
        <end position="149"/>
    </location>
</feature>
<dbReference type="EMBL" id="JAKOGI010001147">
    <property type="protein sequence ID" value="KAJ8427419.1"/>
    <property type="molecule type" value="Genomic_DNA"/>
</dbReference>
<name>A0A9Q1GYE0_9CARY</name>
<keyword evidence="3" id="KW-1185">Reference proteome</keyword>
<feature type="compositionally biased region" description="Polar residues" evidence="1">
    <location>
        <begin position="150"/>
        <end position="159"/>
    </location>
</feature>